<comment type="caution">
    <text evidence="3">The sequence shown here is derived from an EMBL/GenBank/DDBJ whole genome shotgun (WGS) entry which is preliminary data.</text>
</comment>
<evidence type="ECO:0000313" key="4">
    <source>
        <dbReference type="Proteomes" id="UP001165663"/>
    </source>
</evidence>
<protein>
    <submittedName>
        <fullName evidence="3">Uncharacterized protein</fullName>
    </submittedName>
</protein>
<gene>
    <name evidence="3" type="ORF">SRL2020028_60910</name>
</gene>
<dbReference type="EMBL" id="BRXE01000195">
    <property type="protein sequence ID" value="GLB86835.1"/>
    <property type="molecule type" value="Genomic_DNA"/>
</dbReference>
<proteinExistence type="predicted"/>
<dbReference type="Proteomes" id="UP001165663">
    <property type="component" value="Unassembled WGS sequence"/>
</dbReference>
<dbReference type="AlphaFoldDB" id="A0AA37PYZ1"/>
<reference evidence="3" key="1">
    <citation type="submission" date="2022-07" db="EMBL/GenBank/DDBJ databases">
        <title>Mycobacterium kiyosense sp. nov., scotochromogenic slow-glowing species isolated from respiratory specimens.</title>
        <authorList>
            <person name="Fukano H."/>
            <person name="Kazumi Y."/>
            <person name="Sakagami N."/>
            <person name="Ato M."/>
            <person name="Mitarai S."/>
            <person name="Hoshino Y."/>
        </authorList>
    </citation>
    <scope>NUCLEOTIDE SEQUENCE</scope>
    <source>
        <strain evidence="3">SRL2020-028</strain>
    </source>
</reference>
<keyword evidence="2" id="KW-0812">Transmembrane</keyword>
<accession>A0AA37PYZ1</accession>
<name>A0AA37PYZ1_9MYCO</name>
<feature type="compositionally biased region" description="Acidic residues" evidence="1">
    <location>
        <begin position="89"/>
        <end position="103"/>
    </location>
</feature>
<feature type="region of interest" description="Disordered" evidence="1">
    <location>
        <begin position="89"/>
        <end position="115"/>
    </location>
</feature>
<sequence>MPAQAWVTLIVGSLATIGVLITWQQKNRADRRSEWWRRTTWAFERTFSVDDTQARLVWKMLKVLGGSKLATKDDAAFVLVIAEHEVLATEDEPVGQEDDDGGPEESGAAQAKAQP</sequence>
<dbReference type="RefSeq" id="WP_264916334.1">
    <property type="nucleotide sequence ID" value="NZ_BRXE01000195.1"/>
</dbReference>
<keyword evidence="2" id="KW-0472">Membrane</keyword>
<keyword evidence="2" id="KW-1133">Transmembrane helix</keyword>
<evidence type="ECO:0000256" key="1">
    <source>
        <dbReference type="SAM" id="MobiDB-lite"/>
    </source>
</evidence>
<organism evidence="3 4">
    <name type="scientific">Mycobacterium kiyosense</name>
    <dbReference type="NCBI Taxonomy" id="2871094"/>
    <lineage>
        <taxon>Bacteria</taxon>
        <taxon>Bacillati</taxon>
        <taxon>Actinomycetota</taxon>
        <taxon>Actinomycetes</taxon>
        <taxon>Mycobacteriales</taxon>
        <taxon>Mycobacteriaceae</taxon>
        <taxon>Mycobacterium</taxon>
    </lineage>
</organism>
<evidence type="ECO:0000256" key="2">
    <source>
        <dbReference type="SAM" id="Phobius"/>
    </source>
</evidence>
<evidence type="ECO:0000313" key="3">
    <source>
        <dbReference type="EMBL" id="GLB86835.1"/>
    </source>
</evidence>
<feature type="transmembrane region" description="Helical" evidence="2">
    <location>
        <begin position="6"/>
        <end position="23"/>
    </location>
</feature>